<comment type="caution">
    <text evidence="2">The sequence shown here is derived from an EMBL/GenBank/DDBJ whole genome shotgun (WGS) entry which is preliminary data.</text>
</comment>
<dbReference type="Pfam" id="PF03572">
    <property type="entry name" value="Peptidase_S41"/>
    <property type="match status" value="1"/>
</dbReference>
<dbReference type="InterPro" id="IPR005151">
    <property type="entry name" value="Tail-specific_protease"/>
</dbReference>
<dbReference type="Gene3D" id="3.90.226.10">
    <property type="entry name" value="2-enoyl-CoA Hydratase, Chain A, domain 1"/>
    <property type="match status" value="1"/>
</dbReference>
<dbReference type="GO" id="GO:0008236">
    <property type="term" value="F:serine-type peptidase activity"/>
    <property type="evidence" value="ECO:0007669"/>
    <property type="project" value="InterPro"/>
</dbReference>
<keyword evidence="3" id="KW-1185">Reference proteome</keyword>
<dbReference type="SUPFAM" id="SSF52096">
    <property type="entry name" value="ClpP/crotonase"/>
    <property type="match status" value="1"/>
</dbReference>
<evidence type="ECO:0000259" key="1">
    <source>
        <dbReference type="Pfam" id="PF03572"/>
    </source>
</evidence>
<evidence type="ECO:0000313" key="2">
    <source>
        <dbReference type="EMBL" id="KAJ3222585.1"/>
    </source>
</evidence>
<reference evidence="2" key="1">
    <citation type="submission" date="2020-05" db="EMBL/GenBank/DDBJ databases">
        <title>Phylogenomic resolution of chytrid fungi.</title>
        <authorList>
            <person name="Stajich J.E."/>
            <person name="Amses K."/>
            <person name="Simmons R."/>
            <person name="Seto K."/>
            <person name="Myers J."/>
            <person name="Bonds A."/>
            <person name="Quandt C.A."/>
            <person name="Barry K."/>
            <person name="Liu P."/>
            <person name="Grigoriev I."/>
            <person name="Longcore J.E."/>
            <person name="James T.Y."/>
        </authorList>
    </citation>
    <scope>NUCLEOTIDE SEQUENCE</scope>
    <source>
        <strain evidence="2">JEL0476</strain>
    </source>
</reference>
<organism evidence="2 3">
    <name type="scientific">Clydaea vesicula</name>
    <dbReference type="NCBI Taxonomy" id="447962"/>
    <lineage>
        <taxon>Eukaryota</taxon>
        <taxon>Fungi</taxon>
        <taxon>Fungi incertae sedis</taxon>
        <taxon>Chytridiomycota</taxon>
        <taxon>Chytridiomycota incertae sedis</taxon>
        <taxon>Chytridiomycetes</taxon>
        <taxon>Lobulomycetales</taxon>
        <taxon>Lobulomycetaceae</taxon>
        <taxon>Clydaea</taxon>
    </lineage>
</organism>
<accession>A0AAD5U2Y3</accession>
<proteinExistence type="predicted"/>
<sequence length="1037" mass="117610">MGKYPKEVMKLNRENVRNIESGNLDKTSLDSAVNLIKKFTKNKHLEDMAVKKTESYFKVKEFFPTLPCSVTHPNQESCLVQNMDLFTTMFQNMLPIYLSLNVIPMIVFRGKSFVKTPLSSLCKSILASLRSSLFLSSFVIVNGLAKCTQRNLIKFNLKRNFPFLPSVDSKKYYYLFGVLCSSTIFIENKSRRSELAMYVLPKGLNSIYQVLLNRGFNIYVKNFDIYLVGVGMGFLMSFYQTEPDVYVSRESKVNNYGVDVLPIFENFLNSTDFDNISDEKFHFFYMEHFLSLRDYHTVYTPPKPYQCYGAYYPLIFDLIDSNDNINNPIAVVSKFSSFEEVLKIAGPELEKVKLGHVLVSINGLSLKQLFDKYVSTTNGANDYGGLRSVLYFLSNRPGKFFKLTNEDTVVYELKRTLDTGRQDNECLEGKEKKTAFSIQKLKSIPSRKRTAPKLNRGIRQLEDASQISFSGGIDNKFFYNPTFDPLVSWNIYHKGSFDMGIIRLASFEPLAETSEDQIVLLIRDLLVNELKDTHAVLFDLRGNPGGYISLADAIPSLFKTPFISNPARTVVSKVNDEIFIGPNNVLLSIEDPSALAYHQTDADSQYSNLFRGQFSSDTTNNKYGVTYTRPIGLLTDGNCYSSCDMFAANMQDYAAATIFGVDGTTGAGGANVGMDFLSLKYHVNIFFKCFTVSYADFMYFAPEMFSPLPDDGLDLSIGWRQIVRSGKNEGKLIEDKGILSDFIFRPTIHDFTGNQNRSTIFNRIADQLKVIGLADEISAEPQILGDATEMQPPAFNITFTFLSKLELYNDEVLIETKHLQKIKRKSQITLTDSSLTTSDSGYRKYVIIGYTEDREVVRTNRYIRLLPSLENYLNLKKNNKFTVNFKTITDLSEVSFMKVYNYLSDSTIGLTLIKDSYLALNDGLSYFSQTSSTLSFFVNFEKRSLPKVAFSMDYFFLTGDSVSVGYISKVGGEFKEIYSIFGSEKDVDFVNVNFKSKVLRELSGLSGVEIVFRFNSIWNQNAPIAGNFFLHNFSLSC</sequence>
<dbReference type="InterPro" id="IPR029045">
    <property type="entry name" value="ClpP/crotonase-like_dom_sf"/>
</dbReference>
<feature type="domain" description="Tail specific protease" evidence="1">
    <location>
        <begin position="498"/>
        <end position="675"/>
    </location>
</feature>
<dbReference type="GO" id="GO:0006508">
    <property type="term" value="P:proteolysis"/>
    <property type="evidence" value="ECO:0007669"/>
    <property type="project" value="InterPro"/>
</dbReference>
<protein>
    <recommendedName>
        <fullName evidence="1">Tail specific protease domain-containing protein</fullName>
    </recommendedName>
</protein>
<name>A0AAD5U2Y3_9FUNG</name>
<dbReference type="Proteomes" id="UP001211065">
    <property type="component" value="Unassembled WGS sequence"/>
</dbReference>
<evidence type="ECO:0000313" key="3">
    <source>
        <dbReference type="Proteomes" id="UP001211065"/>
    </source>
</evidence>
<dbReference type="PANTHER" id="PTHR32060:SF22">
    <property type="entry name" value="CARBOXYL-TERMINAL-PROCESSING PEPTIDASE 3, CHLOROPLASTIC"/>
    <property type="match status" value="1"/>
</dbReference>
<dbReference type="PANTHER" id="PTHR32060">
    <property type="entry name" value="TAIL-SPECIFIC PROTEASE"/>
    <property type="match status" value="1"/>
</dbReference>
<dbReference type="AlphaFoldDB" id="A0AAD5U2Y3"/>
<dbReference type="GO" id="GO:0004175">
    <property type="term" value="F:endopeptidase activity"/>
    <property type="evidence" value="ECO:0007669"/>
    <property type="project" value="TreeGrafter"/>
</dbReference>
<gene>
    <name evidence="2" type="ORF">HK099_002139</name>
</gene>
<dbReference type="EMBL" id="JADGJW010000169">
    <property type="protein sequence ID" value="KAJ3222585.1"/>
    <property type="molecule type" value="Genomic_DNA"/>
</dbReference>